<evidence type="ECO:0000313" key="1">
    <source>
        <dbReference type="EMBL" id="CAH0772732.1"/>
    </source>
</evidence>
<evidence type="ECO:0000313" key="2">
    <source>
        <dbReference type="Proteomes" id="UP001152759"/>
    </source>
</evidence>
<dbReference type="AlphaFoldDB" id="A0A9P0G2G9"/>
<reference evidence="1" key="1">
    <citation type="submission" date="2021-12" db="EMBL/GenBank/DDBJ databases">
        <authorList>
            <person name="King R."/>
        </authorList>
    </citation>
    <scope>NUCLEOTIDE SEQUENCE</scope>
</reference>
<organism evidence="1 2">
    <name type="scientific">Bemisia tabaci</name>
    <name type="common">Sweetpotato whitefly</name>
    <name type="synonym">Aleurodes tabaci</name>
    <dbReference type="NCBI Taxonomy" id="7038"/>
    <lineage>
        <taxon>Eukaryota</taxon>
        <taxon>Metazoa</taxon>
        <taxon>Ecdysozoa</taxon>
        <taxon>Arthropoda</taxon>
        <taxon>Hexapoda</taxon>
        <taxon>Insecta</taxon>
        <taxon>Pterygota</taxon>
        <taxon>Neoptera</taxon>
        <taxon>Paraneoptera</taxon>
        <taxon>Hemiptera</taxon>
        <taxon>Sternorrhyncha</taxon>
        <taxon>Aleyrodoidea</taxon>
        <taxon>Aleyrodidae</taxon>
        <taxon>Aleyrodinae</taxon>
        <taxon>Bemisia</taxon>
    </lineage>
</organism>
<protein>
    <submittedName>
        <fullName evidence="1">Uncharacterized protein</fullName>
    </submittedName>
</protein>
<sequence>MISEKTSGTIVFLANFYIRINGQIANSSHMQHLHSRLESGVVAGALRMQPVRLRGGKMRQRIWASGDVNAVWPKLTNAESTGGKRQKDTVSRKLLRQQMKYAFQMKSSDWKQMALEYTQNSSLHGLRYMGSTDLHFTERPPKNFGGELGGVEVKTCEPRYLSNEERYRGPVWTKNRLKLHTLRF</sequence>
<proteinExistence type="predicted"/>
<gene>
    <name evidence="1" type="ORF">BEMITA_LOCUS9305</name>
</gene>
<name>A0A9P0G2G9_BEMTA</name>
<dbReference type="EMBL" id="OU963866">
    <property type="protein sequence ID" value="CAH0772732.1"/>
    <property type="molecule type" value="Genomic_DNA"/>
</dbReference>
<keyword evidence="2" id="KW-1185">Reference proteome</keyword>
<accession>A0A9P0G2G9</accession>
<dbReference type="Proteomes" id="UP001152759">
    <property type="component" value="Chromosome 5"/>
</dbReference>